<evidence type="ECO:0000256" key="1">
    <source>
        <dbReference type="ARBA" id="ARBA00022448"/>
    </source>
</evidence>
<keyword evidence="4" id="KW-0249">Electron transport</keyword>
<sequence length="128" mass="13488">MKKWIGILFAVVLLFSLAACGGENSGNESESGNESASNSTSENENAGESSGEYDATAAEATYQTNCLSCHGENLQGKVGPKLSDIGSRLSKDEILAVIQNGKGQMPGNILRGDTEQEENLASWLADMK</sequence>
<dbReference type="GO" id="GO:0005506">
    <property type="term" value="F:iron ion binding"/>
    <property type="evidence" value="ECO:0007669"/>
    <property type="project" value="InterPro"/>
</dbReference>
<evidence type="ECO:0000256" key="6">
    <source>
        <dbReference type="PIRSR" id="PIRSR000025-1"/>
    </source>
</evidence>
<organism evidence="11 12">
    <name type="scientific">Guptibacillus hwajinpoensis</name>
    <dbReference type="NCBI Taxonomy" id="208199"/>
    <lineage>
        <taxon>Bacteria</taxon>
        <taxon>Bacillati</taxon>
        <taxon>Bacillota</taxon>
        <taxon>Bacilli</taxon>
        <taxon>Bacillales</taxon>
        <taxon>Guptibacillaceae</taxon>
        <taxon>Guptibacillus</taxon>
    </lineage>
</organism>
<dbReference type="PROSITE" id="PS51007">
    <property type="entry name" value="CYTC"/>
    <property type="match status" value="1"/>
</dbReference>
<dbReference type="EMBL" id="WMEY01000001">
    <property type="protein sequence ID" value="MYL61953.1"/>
    <property type="molecule type" value="Genomic_DNA"/>
</dbReference>
<feature type="signal peptide" evidence="9">
    <location>
        <begin position="1"/>
        <end position="21"/>
    </location>
</feature>
<keyword evidence="1" id="KW-0813">Transport</keyword>
<evidence type="ECO:0000256" key="8">
    <source>
        <dbReference type="SAM" id="MobiDB-lite"/>
    </source>
</evidence>
<dbReference type="PROSITE" id="PS51257">
    <property type="entry name" value="PROKAR_LIPOPROTEIN"/>
    <property type="match status" value="1"/>
</dbReference>
<keyword evidence="5 7" id="KW-0408">Iron</keyword>
<dbReference type="InterPro" id="IPR009056">
    <property type="entry name" value="Cyt_c-like_dom"/>
</dbReference>
<dbReference type="InterPro" id="IPR012218">
    <property type="entry name" value="Cyt_c_BACSU-c550-type"/>
</dbReference>
<keyword evidence="3 7" id="KW-0479">Metal-binding</keyword>
<evidence type="ECO:0000313" key="11">
    <source>
        <dbReference type="EMBL" id="MYL61953.1"/>
    </source>
</evidence>
<comment type="caution">
    <text evidence="11">The sequence shown here is derived from an EMBL/GenBank/DDBJ whole genome shotgun (WGS) entry which is preliminary data.</text>
</comment>
<evidence type="ECO:0000256" key="9">
    <source>
        <dbReference type="SAM" id="SignalP"/>
    </source>
</evidence>
<dbReference type="PANTHER" id="PTHR37823">
    <property type="entry name" value="CYTOCHROME C-553-LIKE"/>
    <property type="match status" value="1"/>
</dbReference>
<dbReference type="PANTHER" id="PTHR37823:SF4">
    <property type="entry name" value="MENAQUINOL-CYTOCHROME C REDUCTASE CYTOCHROME B_C SUBUNIT"/>
    <property type="match status" value="1"/>
</dbReference>
<evidence type="ECO:0000256" key="4">
    <source>
        <dbReference type="ARBA" id="ARBA00022982"/>
    </source>
</evidence>
<feature type="binding site" description="covalent" evidence="6">
    <location>
        <position position="69"/>
    </location>
    <ligand>
        <name>heme c</name>
        <dbReference type="ChEBI" id="CHEBI:61717"/>
    </ligand>
</feature>
<feature type="domain" description="Cytochrome c" evidence="10">
    <location>
        <begin position="53"/>
        <end position="128"/>
    </location>
</feature>
<accession>A0A845ETR5</accession>
<feature type="compositionally biased region" description="Low complexity" evidence="8">
    <location>
        <begin position="23"/>
        <end position="52"/>
    </location>
</feature>
<feature type="binding site" description="axial binding residue" evidence="7">
    <location>
        <position position="70"/>
    </location>
    <ligand>
        <name>heme c</name>
        <dbReference type="ChEBI" id="CHEBI:61717"/>
    </ligand>
    <ligandPart>
        <name>Fe</name>
        <dbReference type="ChEBI" id="CHEBI:18248"/>
    </ligandPart>
</feature>
<protein>
    <submittedName>
        <fullName evidence="11">C-type cytochrome</fullName>
    </submittedName>
</protein>
<proteinExistence type="predicted"/>
<dbReference type="InterPro" id="IPR051811">
    <property type="entry name" value="Cytochrome_c550/c551-like"/>
</dbReference>
<dbReference type="Gene3D" id="1.10.760.10">
    <property type="entry name" value="Cytochrome c-like domain"/>
    <property type="match status" value="1"/>
</dbReference>
<keyword evidence="2 6" id="KW-0349">Heme</keyword>
<evidence type="ECO:0000256" key="3">
    <source>
        <dbReference type="ARBA" id="ARBA00022723"/>
    </source>
</evidence>
<feature type="binding site" description="axial binding residue" evidence="7">
    <location>
        <position position="105"/>
    </location>
    <ligand>
        <name>heme c</name>
        <dbReference type="ChEBI" id="CHEBI:61717"/>
    </ligand>
    <ligandPart>
        <name>Fe</name>
        <dbReference type="ChEBI" id="CHEBI:18248"/>
    </ligandPart>
</feature>
<dbReference type="Pfam" id="PF13442">
    <property type="entry name" value="Cytochrome_CBB3"/>
    <property type="match status" value="1"/>
</dbReference>
<comment type="PTM">
    <text evidence="6">Binds 1 heme c group covalently per subunit.</text>
</comment>
<dbReference type="GO" id="GO:0020037">
    <property type="term" value="F:heme binding"/>
    <property type="evidence" value="ECO:0007669"/>
    <property type="project" value="InterPro"/>
</dbReference>
<feature type="binding site" description="covalent" evidence="6">
    <location>
        <position position="66"/>
    </location>
    <ligand>
        <name>heme c</name>
        <dbReference type="ChEBI" id="CHEBI:61717"/>
    </ligand>
</feature>
<evidence type="ECO:0000256" key="2">
    <source>
        <dbReference type="ARBA" id="ARBA00022617"/>
    </source>
</evidence>
<dbReference type="Proteomes" id="UP000447833">
    <property type="component" value="Unassembled WGS sequence"/>
</dbReference>
<dbReference type="GO" id="GO:0016020">
    <property type="term" value="C:membrane"/>
    <property type="evidence" value="ECO:0007669"/>
    <property type="project" value="InterPro"/>
</dbReference>
<name>A0A845ETR5_9BACL</name>
<keyword evidence="9" id="KW-0732">Signal</keyword>
<evidence type="ECO:0000313" key="12">
    <source>
        <dbReference type="Proteomes" id="UP000447833"/>
    </source>
</evidence>
<feature type="region of interest" description="Disordered" evidence="8">
    <location>
        <begin position="23"/>
        <end position="55"/>
    </location>
</feature>
<gene>
    <name evidence="11" type="ORF">GLW07_01160</name>
</gene>
<dbReference type="RefSeq" id="WP_160917866.1">
    <property type="nucleotide sequence ID" value="NZ_WMEY01000001.1"/>
</dbReference>
<dbReference type="AlphaFoldDB" id="A0A845ETR5"/>
<dbReference type="GO" id="GO:0009055">
    <property type="term" value="F:electron transfer activity"/>
    <property type="evidence" value="ECO:0007669"/>
    <property type="project" value="InterPro"/>
</dbReference>
<evidence type="ECO:0000259" key="10">
    <source>
        <dbReference type="PROSITE" id="PS51007"/>
    </source>
</evidence>
<dbReference type="PIRSF" id="PIRSF000025">
    <property type="entry name" value="Cytc_Bsub_c550"/>
    <property type="match status" value="1"/>
</dbReference>
<dbReference type="SUPFAM" id="SSF46626">
    <property type="entry name" value="Cytochrome c"/>
    <property type="match status" value="1"/>
</dbReference>
<evidence type="ECO:0000256" key="5">
    <source>
        <dbReference type="ARBA" id="ARBA00023004"/>
    </source>
</evidence>
<dbReference type="InterPro" id="IPR036909">
    <property type="entry name" value="Cyt_c-like_dom_sf"/>
</dbReference>
<feature type="chain" id="PRO_5038341952" evidence="9">
    <location>
        <begin position="22"/>
        <end position="128"/>
    </location>
</feature>
<reference evidence="11 12" key="1">
    <citation type="submission" date="2019-11" db="EMBL/GenBank/DDBJ databases">
        <title>Genome sequences of 17 halophilic strains isolated from different environments.</title>
        <authorList>
            <person name="Furrow R.E."/>
        </authorList>
    </citation>
    <scope>NUCLEOTIDE SEQUENCE [LARGE SCALE GENOMIC DNA]</scope>
    <source>
        <strain evidence="11 12">22506_14_FS</strain>
    </source>
</reference>
<evidence type="ECO:0000256" key="7">
    <source>
        <dbReference type="PIRSR" id="PIRSR000025-2"/>
    </source>
</evidence>